<accession>A0ABP9FF54</accession>
<dbReference type="InterPro" id="IPR013216">
    <property type="entry name" value="Methyltransf_11"/>
</dbReference>
<dbReference type="SUPFAM" id="SSF53335">
    <property type="entry name" value="S-adenosyl-L-methionine-dependent methyltransferases"/>
    <property type="match status" value="1"/>
</dbReference>
<proteinExistence type="predicted"/>
<dbReference type="Pfam" id="PF08241">
    <property type="entry name" value="Methyltransf_11"/>
    <property type="match status" value="1"/>
</dbReference>
<evidence type="ECO:0000313" key="3">
    <source>
        <dbReference type="Proteomes" id="UP001500433"/>
    </source>
</evidence>
<name>A0ABP9FF54_9FLAO</name>
<reference evidence="3" key="1">
    <citation type="journal article" date="2019" name="Int. J. Syst. Evol. Microbiol.">
        <title>The Global Catalogue of Microorganisms (GCM) 10K type strain sequencing project: providing services to taxonomists for standard genome sequencing and annotation.</title>
        <authorList>
            <consortium name="The Broad Institute Genomics Platform"/>
            <consortium name="The Broad Institute Genome Sequencing Center for Infectious Disease"/>
            <person name="Wu L."/>
            <person name="Ma J."/>
        </authorList>
    </citation>
    <scope>NUCLEOTIDE SEQUENCE [LARGE SCALE GENOMIC DNA]</scope>
    <source>
        <strain evidence="3">JCM 18274</strain>
    </source>
</reference>
<dbReference type="Gene3D" id="3.40.50.150">
    <property type="entry name" value="Vaccinia Virus protein VP39"/>
    <property type="match status" value="1"/>
</dbReference>
<dbReference type="InterPro" id="IPR029063">
    <property type="entry name" value="SAM-dependent_MTases_sf"/>
</dbReference>
<organism evidence="2 3">
    <name type="scientific">Flaviramulus aquimarinus</name>
    <dbReference type="NCBI Taxonomy" id="1170456"/>
    <lineage>
        <taxon>Bacteria</taxon>
        <taxon>Pseudomonadati</taxon>
        <taxon>Bacteroidota</taxon>
        <taxon>Flavobacteriia</taxon>
        <taxon>Flavobacteriales</taxon>
        <taxon>Flavobacteriaceae</taxon>
        <taxon>Flaviramulus</taxon>
    </lineage>
</organism>
<evidence type="ECO:0000259" key="1">
    <source>
        <dbReference type="Pfam" id="PF08241"/>
    </source>
</evidence>
<evidence type="ECO:0000313" key="2">
    <source>
        <dbReference type="EMBL" id="GAA4898856.1"/>
    </source>
</evidence>
<feature type="domain" description="Methyltransferase type 11" evidence="1">
    <location>
        <begin position="45"/>
        <end position="144"/>
    </location>
</feature>
<comment type="caution">
    <text evidence="2">The sequence shown here is derived from an EMBL/GenBank/DDBJ whole genome shotgun (WGS) entry which is preliminary data.</text>
</comment>
<protein>
    <recommendedName>
        <fullName evidence="1">Methyltransferase type 11 domain-containing protein</fullName>
    </recommendedName>
</protein>
<gene>
    <name evidence="2" type="ORF">GCM10023311_25010</name>
</gene>
<keyword evidence="3" id="KW-1185">Reference proteome</keyword>
<sequence>MQHKDLNKVLYSDILFKVWSEKKELLPIEDYLIKKYLLNKKGKVLEAGTGGGRIIFEVEKFGFTTLDAFDYVENMIKFCNEKKKKINSSINFRVADTANLIDYNDNEFDYLIYLQQVLCFMNEDLMTQSLKEAYRIGKNDSTYLFSFLNWNVKFYNPILSCLVNLFRIFRNEKTNKYKLPWLKIGNKFNWKFLNANQPQNIWFKEDRIIKTLRNSGFSIIEIESQLMPKDKVGHLHVICKKAY</sequence>
<dbReference type="CDD" id="cd02440">
    <property type="entry name" value="AdoMet_MTases"/>
    <property type="match status" value="1"/>
</dbReference>
<dbReference type="EMBL" id="BAABJH010000006">
    <property type="protein sequence ID" value="GAA4898856.1"/>
    <property type="molecule type" value="Genomic_DNA"/>
</dbReference>
<dbReference type="RefSeq" id="WP_345274492.1">
    <property type="nucleotide sequence ID" value="NZ_BAABJH010000006.1"/>
</dbReference>
<dbReference type="Proteomes" id="UP001500433">
    <property type="component" value="Unassembled WGS sequence"/>
</dbReference>